<organism evidence="1 2">
    <name type="scientific">Stylosanthes scabra</name>
    <dbReference type="NCBI Taxonomy" id="79078"/>
    <lineage>
        <taxon>Eukaryota</taxon>
        <taxon>Viridiplantae</taxon>
        <taxon>Streptophyta</taxon>
        <taxon>Embryophyta</taxon>
        <taxon>Tracheophyta</taxon>
        <taxon>Spermatophyta</taxon>
        <taxon>Magnoliopsida</taxon>
        <taxon>eudicotyledons</taxon>
        <taxon>Gunneridae</taxon>
        <taxon>Pentapetalae</taxon>
        <taxon>rosids</taxon>
        <taxon>fabids</taxon>
        <taxon>Fabales</taxon>
        <taxon>Fabaceae</taxon>
        <taxon>Papilionoideae</taxon>
        <taxon>50 kb inversion clade</taxon>
        <taxon>dalbergioids sensu lato</taxon>
        <taxon>Dalbergieae</taxon>
        <taxon>Pterocarpus clade</taxon>
        <taxon>Stylosanthes</taxon>
    </lineage>
</organism>
<gene>
    <name evidence="1" type="ORF">PIB30_100481</name>
</gene>
<reference evidence="1 2" key="1">
    <citation type="journal article" date="2023" name="Plants (Basel)">
        <title>Bridging the Gap: Combining Genomics and Transcriptomics Approaches to Understand Stylosanthes scabra, an Orphan Legume from the Brazilian Caatinga.</title>
        <authorList>
            <person name="Ferreira-Neto J.R.C."/>
            <person name="da Silva M.D."/>
            <person name="Binneck E."/>
            <person name="de Melo N.F."/>
            <person name="da Silva R.H."/>
            <person name="de Melo A.L.T.M."/>
            <person name="Pandolfi V."/>
            <person name="Bustamante F.O."/>
            <person name="Brasileiro-Vidal A.C."/>
            <person name="Benko-Iseppon A.M."/>
        </authorList>
    </citation>
    <scope>NUCLEOTIDE SEQUENCE [LARGE SCALE GENOMIC DNA]</scope>
    <source>
        <tissue evidence="1">Leaves</tissue>
    </source>
</reference>
<feature type="non-terminal residue" evidence="1">
    <location>
        <position position="1"/>
    </location>
</feature>
<evidence type="ECO:0000313" key="1">
    <source>
        <dbReference type="EMBL" id="MED6141152.1"/>
    </source>
</evidence>
<comment type="caution">
    <text evidence="1">The sequence shown here is derived from an EMBL/GenBank/DDBJ whole genome shotgun (WGS) entry which is preliminary data.</text>
</comment>
<proteinExistence type="predicted"/>
<dbReference type="EMBL" id="JASCZI010063226">
    <property type="protein sequence ID" value="MED6141152.1"/>
    <property type="molecule type" value="Genomic_DNA"/>
</dbReference>
<accession>A0ABU6SXN2</accession>
<evidence type="ECO:0000313" key="2">
    <source>
        <dbReference type="Proteomes" id="UP001341840"/>
    </source>
</evidence>
<name>A0ABU6SXN2_9FABA</name>
<keyword evidence="2" id="KW-1185">Reference proteome</keyword>
<dbReference type="SUPFAM" id="SSF54928">
    <property type="entry name" value="RNA-binding domain, RBD"/>
    <property type="match status" value="1"/>
</dbReference>
<dbReference type="Proteomes" id="UP001341840">
    <property type="component" value="Unassembled WGS sequence"/>
</dbReference>
<sequence length="102" mass="12156">GEHTSVKEGERKGRWFEENTFMEFADNLQVDATEHWLWKVFNSTGKVMDVYLSRKMRHYKKYARYRRNYRRILWRTLPADLGGELPADLEQISSPIKFTGGL</sequence>
<dbReference type="InterPro" id="IPR035979">
    <property type="entry name" value="RBD_domain_sf"/>
</dbReference>
<protein>
    <submittedName>
        <fullName evidence="1">Uncharacterized protein</fullName>
    </submittedName>
</protein>